<organism evidence="9 10">
    <name type="scientific">Tribonema minus</name>
    <dbReference type="NCBI Taxonomy" id="303371"/>
    <lineage>
        <taxon>Eukaryota</taxon>
        <taxon>Sar</taxon>
        <taxon>Stramenopiles</taxon>
        <taxon>Ochrophyta</taxon>
        <taxon>PX clade</taxon>
        <taxon>Xanthophyceae</taxon>
        <taxon>Tribonematales</taxon>
        <taxon>Tribonemataceae</taxon>
        <taxon>Tribonema</taxon>
    </lineage>
</organism>
<dbReference type="EMBL" id="JAFCMP010000323">
    <property type="protein sequence ID" value="KAG5181516.1"/>
    <property type="molecule type" value="Genomic_DNA"/>
</dbReference>
<evidence type="ECO:0000256" key="4">
    <source>
        <dbReference type="ARBA" id="ARBA00022619"/>
    </source>
</evidence>
<evidence type="ECO:0000313" key="9">
    <source>
        <dbReference type="EMBL" id="KAG5181516.1"/>
    </source>
</evidence>
<comment type="caution">
    <text evidence="9">The sequence shown here is derived from an EMBL/GenBank/DDBJ whole genome shotgun (WGS) entry which is preliminary data.</text>
</comment>
<accession>A0A835YTX6</accession>
<keyword evidence="4 7" id="KW-0686">Riboflavin biosynthesis</keyword>
<reference evidence="9" key="1">
    <citation type="submission" date="2021-02" db="EMBL/GenBank/DDBJ databases">
        <title>First Annotated Genome of the Yellow-green Alga Tribonema minus.</title>
        <authorList>
            <person name="Mahan K.M."/>
        </authorList>
    </citation>
    <scope>NUCLEOTIDE SEQUENCE</scope>
    <source>
        <strain evidence="9">UTEX B ZZ1240</strain>
    </source>
</reference>
<dbReference type="AlphaFoldDB" id="A0A835YTX6"/>
<comment type="pathway">
    <text evidence="1 7">Cofactor biosynthesis; riboflavin biosynthesis; riboflavin from 2-hydroxy-3-oxobutyl phosphate and 5-amino-6-(D-ribitylamino)uracil: step 1/2.</text>
</comment>
<sequence length="227" mass="23943">MKLAVAVLGLLSCLLHATAFVPSTSLCPARGSSSSSLRMSKEGITFDDLDGSNVRVGIIRTRWNGEIVGNLRSGVKEALEKCGVKPEHIFETEVPGAYELPLAARFLALSQTVDSIVCLGCLIKGETMHFEYIADAVSSGLMQVGLSTTCPTVFGVLTTLDEAQAKSRSEGENNHGVGWGMTAVEMGLLRMSALGQGKASGMGFGKAEGLSIVGDKKADDERKKIGF</sequence>
<comment type="similarity">
    <text evidence="2 7">Belongs to the DMRL synthase family.</text>
</comment>
<dbReference type="GO" id="GO:0009231">
    <property type="term" value="P:riboflavin biosynthetic process"/>
    <property type="evidence" value="ECO:0007669"/>
    <property type="project" value="UniProtKB-UniPathway"/>
</dbReference>
<feature type="signal peptide" evidence="8">
    <location>
        <begin position="1"/>
        <end position="19"/>
    </location>
</feature>
<dbReference type="HAMAP" id="MF_00178">
    <property type="entry name" value="Lumazine_synth"/>
    <property type="match status" value="1"/>
</dbReference>
<gene>
    <name evidence="9" type="ORF">JKP88DRAFT_222413</name>
</gene>
<dbReference type="Gene3D" id="3.40.50.960">
    <property type="entry name" value="Lumazine/riboflavin synthase"/>
    <property type="match status" value="1"/>
</dbReference>
<dbReference type="GO" id="GO:0000906">
    <property type="term" value="F:6,7-dimethyl-8-ribityllumazine synthase activity"/>
    <property type="evidence" value="ECO:0007669"/>
    <property type="project" value="UniProtKB-EC"/>
</dbReference>
<evidence type="ECO:0000256" key="7">
    <source>
        <dbReference type="RuleBase" id="RU003795"/>
    </source>
</evidence>
<dbReference type="InterPro" id="IPR034964">
    <property type="entry name" value="LS"/>
</dbReference>
<dbReference type="EC" id="2.5.1.78" evidence="3 7"/>
<evidence type="ECO:0000313" key="10">
    <source>
        <dbReference type="Proteomes" id="UP000664859"/>
    </source>
</evidence>
<dbReference type="Pfam" id="PF00885">
    <property type="entry name" value="DMRL_synthase"/>
    <property type="match status" value="1"/>
</dbReference>
<dbReference type="SUPFAM" id="SSF52121">
    <property type="entry name" value="Lumazine synthase"/>
    <property type="match status" value="1"/>
</dbReference>
<evidence type="ECO:0000256" key="3">
    <source>
        <dbReference type="ARBA" id="ARBA00012664"/>
    </source>
</evidence>
<evidence type="ECO:0000256" key="6">
    <source>
        <dbReference type="ARBA" id="ARBA00048785"/>
    </source>
</evidence>
<dbReference type="InterPro" id="IPR036467">
    <property type="entry name" value="LS/RS_sf"/>
</dbReference>
<protein>
    <recommendedName>
        <fullName evidence="3 7">6,7-dimethyl-8-ribityllumazine synthase</fullName>
        <shortName evidence="7">DMRL synthase</shortName>
        <ecNumber evidence="3 7">2.5.1.78</ecNumber>
    </recommendedName>
</protein>
<dbReference type="CDD" id="cd09209">
    <property type="entry name" value="Lumazine_synthase-I"/>
    <property type="match status" value="1"/>
</dbReference>
<dbReference type="PANTHER" id="PTHR21058:SF0">
    <property type="entry name" value="6,7-DIMETHYL-8-RIBITYLLUMAZINE SYNTHASE"/>
    <property type="match status" value="1"/>
</dbReference>
<dbReference type="UniPathway" id="UPA00275">
    <property type="reaction ID" value="UER00404"/>
</dbReference>
<proteinExistence type="inferred from homology"/>
<dbReference type="GO" id="GO:0009349">
    <property type="term" value="C:riboflavin synthase complex"/>
    <property type="evidence" value="ECO:0007669"/>
    <property type="project" value="UniProtKB-UniRule"/>
</dbReference>
<comment type="catalytic activity">
    <reaction evidence="6 7">
        <text>(2S)-2-hydroxy-3-oxobutyl phosphate + 5-amino-6-(D-ribitylamino)uracil = 6,7-dimethyl-8-(1-D-ribityl)lumazine + phosphate + 2 H2O + H(+)</text>
        <dbReference type="Rhea" id="RHEA:26152"/>
        <dbReference type="ChEBI" id="CHEBI:15377"/>
        <dbReference type="ChEBI" id="CHEBI:15378"/>
        <dbReference type="ChEBI" id="CHEBI:15934"/>
        <dbReference type="ChEBI" id="CHEBI:43474"/>
        <dbReference type="ChEBI" id="CHEBI:58201"/>
        <dbReference type="ChEBI" id="CHEBI:58830"/>
        <dbReference type="EC" id="2.5.1.78"/>
    </reaction>
</comment>
<comment type="function">
    <text evidence="7">Catalyzes the formation of 6,7-dimethyl-8-ribityllumazine by condensation of 5-amino-6-(D-ribitylamino)uracil with 3,4-dihydroxy-2-butanone 4-phosphate. This is the penultimate step in the biosynthesis of riboflavin.</text>
</comment>
<keyword evidence="8" id="KW-0732">Signal</keyword>
<evidence type="ECO:0000256" key="5">
    <source>
        <dbReference type="ARBA" id="ARBA00022679"/>
    </source>
</evidence>
<evidence type="ECO:0000256" key="2">
    <source>
        <dbReference type="ARBA" id="ARBA00007424"/>
    </source>
</evidence>
<name>A0A835YTX6_9STRA</name>
<keyword evidence="5 7" id="KW-0808">Transferase</keyword>
<dbReference type="PANTHER" id="PTHR21058">
    <property type="entry name" value="6,7-DIMETHYL-8-RIBITYLLUMAZINE SYNTHASE DMRL SYNTHASE LUMAZINE SYNTHASE"/>
    <property type="match status" value="1"/>
</dbReference>
<dbReference type="InterPro" id="IPR002180">
    <property type="entry name" value="LS/RS"/>
</dbReference>
<feature type="chain" id="PRO_5032573444" description="6,7-dimethyl-8-ribityllumazine synthase" evidence="8">
    <location>
        <begin position="20"/>
        <end position="227"/>
    </location>
</feature>
<dbReference type="OrthoDB" id="2965at2759"/>
<evidence type="ECO:0000256" key="8">
    <source>
        <dbReference type="SAM" id="SignalP"/>
    </source>
</evidence>
<evidence type="ECO:0000256" key="1">
    <source>
        <dbReference type="ARBA" id="ARBA00004917"/>
    </source>
</evidence>
<dbReference type="Proteomes" id="UP000664859">
    <property type="component" value="Unassembled WGS sequence"/>
</dbReference>
<keyword evidence="10" id="KW-1185">Reference proteome</keyword>
<dbReference type="NCBIfam" id="TIGR00114">
    <property type="entry name" value="lumazine-synth"/>
    <property type="match status" value="1"/>
</dbReference>